<dbReference type="AlphaFoldDB" id="A0AAV2L8E6"/>
<protein>
    <submittedName>
        <fullName evidence="2">Uncharacterized protein</fullName>
    </submittedName>
</protein>
<feature type="region of interest" description="Disordered" evidence="1">
    <location>
        <begin position="87"/>
        <end position="118"/>
    </location>
</feature>
<evidence type="ECO:0000313" key="2">
    <source>
        <dbReference type="EMBL" id="CAL1596505.1"/>
    </source>
</evidence>
<name>A0AAV2L8E6_KNICA</name>
<keyword evidence="3" id="KW-1185">Reference proteome</keyword>
<dbReference type="Proteomes" id="UP001497482">
    <property type="component" value="Chromosome 21"/>
</dbReference>
<reference evidence="2 3" key="1">
    <citation type="submission" date="2024-04" db="EMBL/GenBank/DDBJ databases">
        <authorList>
            <person name="Waldvogel A.-M."/>
            <person name="Schoenle A."/>
        </authorList>
    </citation>
    <scope>NUCLEOTIDE SEQUENCE [LARGE SCALE GENOMIC DNA]</scope>
</reference>
<evidence type="ECO:0000313" key="3">
    <source>
        <dbReference type="Proteomes" id="UP001497482"/>
    </source>
</evidence>
<feature type="region of interest" description="Disordered" evidence="1">
    <location>
        <begin position="1"/>
        <end position="57"/>
    </location>
</feature>
<proteinExistence type="predicted"/>
<evidence type="ECO:0000256" key="1">
    <source>
        <dbReference type="SAM" id="MobiDB-lite"/>
    </source>
</evidence>
<sequence length="203" mass="22043">MELSESSFMSGSSGEEYIPPAASSSRRSAPKRKRASTSQGRGGGWGQGPSHAGVAAVNLSDEDLARAQEQRTQRLIVEHDVEYIPPVATSSLSSSAPKRKRASTSQGRGRGRGQGPRHAGYAAVNLYEDDLARVQELITQRRNFERALIQNLSPEQCRDVLTKAPDDSGMSFVQWLMDLTLEKTTVSFAMLPTGSMLLGSMED</sequence>
<gene>
    <name evidence="2" type="ORF">KC01_LOCUS25169</name>
</gene>
<dbReference type="EMBL" id="OZ035843">
    <property type="protein sequence ID" value="CAL1596505.1"/>
    <property type="molecule type" value="Genomic_DNA"/>
</dbReference>
<organism evidence="2 3">
    <name type="scientific">Knipowitschia caucasica</name>
    <name type="common">Caucasian dwarf goby</name>
    <name type="synonym">Pomatoschistus caucasicus</name>
    <dbReference type="NCBI Taxonomy" id="637954"/>
    <lineage>
        <taxon>Eukaryota</taxon>
        <taxon>Metazoa</taxon>
        <taxon>Chordata</taxon>
        <taxon>Craniata</taxon>
        <taxon>Vertebrata</taxon>
        <taxon>Euteleostomi</taxon>
        <taxon>Actinopterygii</taxon>
        <taxon>Neopterygii</taxon>
        <taxon>Teleostei</taxon>
        <taxon>Neoteleostei</taxon>
        <taxon>Acanthomorphata</taxon>
        <taxon>Gobiaria</taxon>
        <taxon>Gobiiformes</taxon>
        <taxon>Gobioidei</taxon>
        <taxon>Gobiidae</taxon>
        <taxon>Gobiinae</taxon>
        <taxon>Knipowitschia</taxon>
    </lineage>
</organism>
<feature type="compositionally biased region" description="Low complexity" evidence="1">
    <location>
        <begin position="1"/>
        <end position="27"/>
    </location>
</feature>
<accession>A0AAV2L8E6</accession>